<dbReference type="SMART" id="SM00918">
    <property type="entry name" value="Lig_chan-Glu_bd"/>
    <property type="match status" value="1"/>
</dbReference>
<keyword evidence="7" id="KW-0862">Zinc</keyword>
<keyword evidence="6" id="KW-0479">Metal-binding</keyword>
<reference evidence="25" key="1">
    <citation type="journal article" date="2013" name="Genetics">
        <title>The draft genome and transcriptome of Panagrellus redivivus are shaped by the harsh demands of a free-living lifestyle.</title>
        <authorList>
            <person name="Srinivasan J."/>
            <person name="Dillman A.R."/>
            <person name="Macchietto M.G."/>
            <person name="Heikkinen L."/>
            <person name="Lakso M."/>
            <person name="Fracchia K.M."/>
            <person name="Antoshechkin I."/>
            <person name="Mortazavi A."/>
            <person name="Wong G."/>
            <person name="Sternberg P.W."/>
        </authorList>
    </citation>
    <scope>NUCLEOTIDE SEQUENCE [LARGE SCALE GENOMIC DNA]</scope>
    <source>
        <strain evidence="25">MT8872</strain>
    </source>
</reference>
<feature type="site" description="Crucial to convey clamshell closure to channel opening" evidence="19">
    <location>
        <position position="712"/>
    </location>
</feature>
<evidence type="ECO:0000256" key="22">
    <source>
        <dbReference type="SAM" id="Phobius"/>
    </source>
</evidence>
<keyword evidence="8 22" id="KW-1133">Transmembrane helix</keyword>
<evidence type="ECO:0000256" key="18">
    <source>
        <dbReference type="PIRSR" id="PIRSR601508-1"/>
    </source>
</evidence>
<evidence type="ECO:0000256" key="20">
    <source>
        <dbReference type="PIRSR" id="PIRSR601508-3"/>
    </source>
</evidence>
<dbReference type="FunFam" id="3.40.190.10:FF:000155">
    <property type="entry name" value="Glutamate receptor ionotropic, NMDA 2B"/>
    <property type="match status" value="1"/>
</dbReference>
<evidence type="ECO:0000259" key="23">
    <source>
        <dbReference type="SMART" id="SM00079"/>
    </source>
</evidence>
<feature type="domain" description="Ionotropic glutamate receptor L-glutamate and glycine-binding" evidence="24">
    <location>
        <begin position="497"/>
        <end position="555"/>
    </location>
</feature>
<dbReference type="FunFam" id="3.40.190.10:FF:000009">
    <property type="entry name" value="Putative glutamate receptor ionotropic NMDA 2B"/>
    <property type="match status" value="1"/>
</dbReference>
<reference evidence="26" key="2">
    <citation type="submission" date="2020-10" db="UniProtKB">
        <authorList>
            <consortium name="WormBaseParasite"/>
        </authorList>
    </citation>
    <scope>IDENTIFICATION</scope>
</reference>
<evidence type="ECO:0000256" key="19">
    <source>
        <dbReference type="PIRSR" id="PIRSR601508-2"/>
    </source>
</evidence>
<evidence type="ECO:0000256" key="21">
    <source>
        <dbReference type="SAM" id="MobiDB-lite"/>
    </source>
</evidence>
<dbReference type="GO" id="GO:0046872">
    <property type="term" value="F:metal ion binding"/>
    <property type="evidence" value="ECO:0007669"/>
    <property type="project" value="UniProtKB-KW"/>
</dbReference>
<protein>
    <submittedName>
        <fullName evidence="26">Glutamate receptor</fullName>
    </submittedName>
</protein>
<keyword evidence="16" id="KW-0407">Ion channel</keyword>
<feature type="disulfide bond" evidence="20">
    <location>
        <begin position="797"/>
        <end position="850"/>
    </location>
</feature>
<accession>A0A7E4ULG2</accession>
<keyword evidence="11 22" id="KW-0472">Membrane</keyword>
<feature type="binding site" evidence="18">
    <location>
        <position position="571"/>
    </location>
    <ligand>
        <name>L-glutamate</name>
        <dbReference type="ChEBI" id="CHEBI:29985"/>
    </ligand>
</feature>
<evidence type="ECO:0000256" key="11">
    <source>
        <dbReference type="ARBA" id="ARBA00023136"/>
    </source>
</evidence>
<feature type="transmembrane region" description="Helical" evidence="22">
    <location>
        <begin position="682"/>
        <end position="704"/>
    </location>
</feature>
<feature type="transmembrane region" description="Helical" evidence="22">
    <location>
        <begin position="868"/>
        <end position="892"/>
    </location>
</feature>
<feature type="site" description="Interaction with the cone snail toxin Con-ikot-ikot" evidence="19">
    <location>
        <position position="745"/>
    </location>
</feature>
<evidence type="ECO:0000259" key="24">
    <source>
        <dbReference type="SMART" id="SM00918"/>
    </source>
</evidence>
<evidence type="ECO:0000256" key="8">
    <source>
        <dbReference type="ARBA" id="ARBA00022989"/>
    </source>
</evidence>
<keyword evidence="20" id="KW-1015">Disulfide bond</keyword>
<keyword evidence="12" id="KW-0675">Receptor</keyword>
<dbReference type="InterPro" id="IPR028082">
    <property type="entry name" value="Peripla_BP_I"/>
</dbReference>
<dbReference type="Pfam" id="PF01094">
    <property type="entry name" value="ANF_receptor"/>
    <property type="match status" value="1"/>
</dbReference>
<feature type="binding site" evidence="18">
    <location>
        <position position="783"/>
    </location>
    <ligand>
        <name>L-glutamate</name>
        <dbReference type="ChEBI" id="CHEBI:29985"/>
    </ligand>
</feature>
<name>A0A7E4ULG2_PANRE</name>
<evidence type="ECO:0000256" key="14">
    <source>
        <dbReference type="ARBA" id="ARBA00023257"/>
    </source>
</evidence>
<comment type="similarity">
    <text evidence="2">Belongs to the glutamate-gated ion channel (TC 1.A.10.1) family.</text>
</comment>
<dbReference type="InterPro" id="IPR001508">
    <property type="entry name" value="Iono_Glu_rcpt_met"/>
</dbReference>
<feature type="transmembrane region" description="Helical" evidence="22">
    <location>
        <begin position="608"/>
        <end position="632"/>
    </location>
</feature>
<keyword evidence="5 22" id="KW-0812">Transmembrane</keyword>
<dbReference type="InterPro" id="IPR015683">
    <property type="entry name" value="Ionotropic_Glu_rcpt"/>
</dbReference>
<feature type="domain" description="Ionotropic glutamate receptor C-terminal" evidence="23">
    <location>
        <begin position="491"/>
        <end position="848"/>
    </location>
</feature>
<dbReference type="SUPFAM" id="SSF53822">
    <property type="entry name" value="Periplasmic binding protein-like I"/>
    <property type="match status" value="1"/>
</dbReference>
<keyword evidence="15" id="KW-1071">Ligand-gated ion channel</keyword>
<dbReference type="Proteomes" id="UP000492821">
    <property type="component" value="Unassembled WGS sequence"/>
</dbReference>
<keyword evidence="3" id="KW-0813">Transport</keyword>
<keyword evidence="25" id="KW-1185">Reference proteome</keyword>
<evidence type="ECO:0000256" key="10">
    <source>
        <dbReference type="ARBA" id="ARBA00023065"/>
    </source>
</evidence>
<keyword evidence="10" id="KW-0406">Ion transport</keyword>
<evidence type="ECO:0000256" key="13">
    <source>
        <dbReference type="ARBA" id="ARBA00023180"/>
    </source>
</evidence>
<dbReference type="GO" id="GO:0038023">
    <property type="term" value="F:signaling receptor activity"/>
    <property type="evidence" value="ECO:0007669"/>
    <property type="project" value="InterPro"/>
</dbReference>
<dbReference type="GO" id="GO:0045211">
    <property type="term" value="C:postsynaptic membrane"/>
    <property type="evidence" value="ECO:0007669"/>
    <property type="project" value="UniProtKB-SubCell"/>
</dbReference>
<keyword evidence="14" id="KW-0628">Postsynaptic cell membrane</keyword>
<evidence type="ECO:0000256" key="12">
    <source>
        <dbReference type="ARBA" id="ARBA00023170"/>
    </source>
</evidence>
<dbReference type="Gene3D" id="3.40.190.10">
    <property type="entry name" value="Periplasmic binding protein-like II"/>
    <property type="match status" value="3"/>
</dbReference>
<dbReference type="SUPFAM" id="SSF53850">
    <property type="entry name" value="Periplasmic binding protein-like II"/>
    <property type="match status" value="1"/>
</dbReference>
<evidence type="ECO:0000256" key="2">
    <source>
        <dbReference type="ARBA" id="ARBA00008685"/>
    </source>
</evidence>
<feature type="site" description="Interaction with the cone snail toxin Con-ikot-ikot" evidence="19">
    <location>
        <position position="541"/>
    </location>
</feature>
<organism evidence="25 26">
    <name type="scientific">Panagrellus redivivus</name>
    <name type="common">Microworm</name>
    <dbReference type="NCBI Taxonomy" id="6233"/>
    <lineage>
        <taxon>Eukaryota</taxon>
        <taxon>Metazoa</taxon>
        <taxon>Ecdysozoa</taxon>
        <taxon>Nematoda</taxon>
        <taxon>Chromadorea</taxon>
        <taxon>Rhabditida</taxon>
        <taxon>Tylenchina</taxon>
        <taxon>Panagrolaimomorpha</taxon>
        <taxon>Panagrolaimoidea</taxon>
        <taxon>Panagrolaimidae</taxon>
        <taxon>Panagrellus</taxon>
    </lineage>
</organism>
<keyword evidence="4" id="KW-1003">Cell membrane</keyword>
<dbReference type="Pfam" id="PF00060">
    <property type="entry name" value="Lig_chan"/>
    <property type="match status" value="1"/>
</dbReference>
<evidence type="ECO:0000313" key="25">
    <source>
        <dbReference type="Proteomes" id="UP000492821"/>
    </source>
</evidence>
<evidence type="ECO:0000256" key="17">
    <source>
        <dbReference type="ARBA" id="ARBA00034100"/>
    </source>
</evidence>
<evidence type="ECO:0000256" key="15">
    <source>
        <dbReference type="ARBA" id="ARBA00023286"/>
    </source>
</evidence>
<dbReference type="WBParaSite" id="Pan_g1016.t2">
    <property type="protein sequence ID" value="Pan_g1016.t2"/>
    <property type="gene ID" value="Pan_g1016"/>
</dbReference>
<proteinExistence type="inferred from homology"/>
<keyword evidence="13" id="KW-0325">Glycoprotein</keyword>
<dbReference type="InterPro" id="IPR019594">
    <property type="entry name" value="Glu/Gly-bd"/>
</dbReference>
<evidence type="ECO:0000256" key="5">
    <source>
        <dbReference type="ARBA" id="ARBA00022692"/>
    </source>
</evidence>
<sequence length="984" mass="110582">MVKAAVPTKQQINIGLAYQNYARSKVYDKAFKESIRNINMKQSISTVRKMASKYTLAPIDCILPKGKFYPSDVLDCLCNKMIANNVALIVFVTATEDFDESTSAGQYFLHMASQTGIPIISWNADNSGFTFTKLMSEFRVLQMAPPVEHQIRAMIALLKRYNWSRFGVVTSKMAGSKQFLKTVNELTQTYEDRSFKLKLVHHEEVDENLGEAEVERCLNALKHSEARIILLYSTSVRVRKLFAVAERLGLLSEKYLWIGTQSVKGSMHTVTPPVQHGMLTVNFHTVSNAMFPPSDDVLPLIIGLAPKLFGTALSKLDYNETVSLQSTSSCTSDNENVTWPLGKEIYEFVLSFIECIHNLKKRFSQMKASFLKGNPYHAKDGQDSFFYLFNDDGKLRDSYLTISNLRKARRGKEIKEGSFYWDKVGEFTNGELRMADIEWPGGKANPPQGTPDKFHVRVVTLNEPPFVIVSDLDADTGACPGNQGFVCNWGDVTVEENGVMTNKTNYKCCTGYCVDLLNKLADDIGFTYTLYKVKDGKWGLRSEKGWNGLIQDLITHKADMCVTSLKLNSERARDIDFSVPFLDTGISIIVKIRSGVLSPTAFLEPFEYSTWAVILLVSIQGAALSIFIFEWVSPSSFNMKKYPPPGHKFSLCRSYWLVWATLFSASVSTDVPRSTVSRFMSLVWAAFGLTFLAVYTANLAAFMITRVQFYDLSGIDDDMITNAADQKPAFRYGTIEGGNTHETMKRNWKRMHEYVTSNNFFSENVAAGVEAVRREQLDAFIYDAVVLDYQAGKDANCELLTVGKWSAMTGYGIGFPKNSPHVQRVNQLMLQYQQKGDLERLQNFWLTGACVPASNSQNTSAPLGIENFMSAFVLLGMGILAAILCLSLEYIYCKQFRKTLQKFDKDGWCAVLSMSMGRSLSFTEAVGRVREWQFQARASPSLSRQGVRKSVDSNWSIFSFNSGPKVRQRSESQPPPPTIKETLC</sequence>
<dbReference type="GO" id="GO:0015276">
    <property type="term" value="F:ligand-gated monoatomic ion channel activity"/>
    <property type="evidence" value="ECO:0007669"/>
    <property type="project" value="InterPro"/>
</dbReference>
<feature type="region of interest" description="Disordered" evidence="21">
    <location>
        <begin position="964"/>
        <end position="984"/>
    </location>
</feature>
<dbReference type="SMART" id="SM00079">
    <property type="entry name" value="PBPe"/>
    <property type="match status" value="1"/>
</dbReference>
<evidence type="ECO:0000256" key="1">
    <source>
        <dbReference type="ARBA" id="ARBA00004651"/>
    </source>
</evidence>
<dbReference type="AlphaFoldDB" id="A0A7E4ULG2"/>
<dbReference type="Pfam" id="PF10613">
    <property type="entry name" value="Lig_chan-Glu_bd"/>
    <property type="match status" value="1"/>
</dbReference>
<evidence type="ECO:0000256" key="3">
    <source>
        <dbReference type="ARBA" id="ARBA00022448"/>
    </source>
</evidence>
<evidence type="ECO:0000256" key="7">
    <source>
        <dbReference type="ARBA" id="ARBA00022833"/>
    </source>
</evidence>
<comment type="subcellular location">
    <subcellularLocation>
        <location evidence="1">Cell membrane</location>
        <topology evidence="1">Multi-pass membrane protein</topology>
    </subcellularLocation>
    <subcellularLocation>
        <location evidence="17">Postsynaptic cell membrane</location>
    </subcellularLocation>
</comment>
<dbReference type="PRINTS" id="PR00177">
    <property type="entry name" value="NMDARECEPTOR"/>
</dbReference>
<evidence type="ECO:0000256" key="16">
    <source>
        <dbReference type="ARBA" id="ARBA00023303"/>
    </source>
</evidence>
<evidence type="ECO:0000256" key="9">
    <source>
        <dbReference type="ARBA" id="ARBA00023018"/>
    </source>
</evidence>
<dbReference type="PANTHER" id="PTHR18966">
    <property type="entry name" value="IONOTROPIC GLUTAMATE RECEPTOR"/>
    <property type="match status" value="1"/>
</dbReference>
<dbReference type="Gene3D" id="3.40.50.2300">
    <property type="match status" value="2"/>
</dbReference>
<evidence type="ECO:0000313" key="26">
    <source>
        <dbReference type="WBParaSite" id="Pan_g1016.t2"/>
    </source>
</evidence>
<dbReference type="FunFam" id="1.10.287.70:FF:000199">
    <property type="entry name" value="Glutamate receptor ionotropic, NMDA 2B"/>
    <property type="match status" value="1"/>
</dbReference>
<feature type="binding site" evidence="18">
    <location>
        <position position="740"/>
    </location>
    <ligand>
        <name>L-glutamate</name>
        <dbReference type="ChEBI" id="CHEBI:29985"/>
    </ligand>
</feature>
<evidence type="ECO:0000256" key="4">
    <source>
        <dbReference type="ARBA" id="ARBA00022475"/>
    </source>
</evidence>
<evidence type="ECO:0000256" key="6">
    <source>
        <dbReference type="ARBA" id="ARBA00022723"/>
    </source>
</evidence>
<dbReference type="InterPro" id="IPR001828">
    <property type="entry name" value="ANF_lig-bd_rcpt"/>
</dbReference>
<keyword evidence="9" id="KW-0770">Synapse</keyword>
<dbReference type="InterPro" id="IPR001320">
    <property type="entry name" value="Iontro_rcpt_C"/>
</dbReference>